<proteinExistence type="inferred from homology"/>
<accession>A0ABW2Q138</accession>
<comment type="caution">
    <text evidence="6">The sequence shown here is derived from an EMBL/GenBank/DDBJ whole genome shotgun (WGS) entry which is preliminary data.</text>
</comment>
<evidence type="ECO:0000313" key="6">
    <source>
        <dbReference type="EMBL" id="MFC7395312.1"/>
    </source>
</evidence>
<evidence type="ECO:0000259" key="5">
    <source>
        <dbReference type="PROSITE" id="PS50893"/>
    </source>
</evidence>
<evidence type="ECO:0000256" key="1">
    <source>
        <dbReference type="ARBA" id="ARBA00005417"/>
    </source>
</evidence>
<gene>
    <name evidence="6" type="ORF">ACFQRG_20595</name>
</gene>
<dbReference type="PANTHER" id="PTHR43335">
    <property type="entry name" value="ABC TRANSPORTER, ATP-BINDING PROTEIN"/>
    <property type="match status" value="1"/>
</dbReference>
<keyword evidence="3" id="KW-0547">Nucleotide-binding</keyword>
<protein>
    <submittedName>
        <fullName evidence="6">ABC transporter ATP-binding protein</fullName>
    </submittedName>
</protein>
<keyword evidence="2" id="KW-0813">Transport</keyword>
<evidence type="ECO:0000256" key="3">
    <source>
        <dbReference type="ARBA" id="ARBA00022741"/>
    </source>
</evidence>
<keyword evidence="7" id="KW-1185">Reference proteome</keyword>
<dbReference type="Gene3D" id="3.40.50.300">
    <property type="entry name" value="P-loop containing nucleotide triphosphate hydrolases"/>
    <property type="match status" value="1"/>
</dbReference>
<feature type="domain" description="ABC transporter" evidence="5">
    <location>
        <begin position="6"/>
        <end position="234"/>
    </location>
</feature>
<organism evidence="6 7">
    <name type="scientific">Scopulibacillus cellulosilyticus</name>
    <dbReference type="NCBI Taxonomy" id="2665665"/>
    <lineage>
        <taxon>Bacteria</taxon>
        <taxon>Bacillati</taxon>
        <taxon>Bacillota</taxon>
        <taxon>Bacilli</taxon>
        <taxon>Bacillales</taxon>
        <taxon>Sporolactobacillaceae</taxon>
        <taxon>Scopulibacillus</taxon>
    </lineage>
</organism>
<keyword evidence="4 6" id="KW-0067">ATP-binding</keyword>
<evidence type="ECO:0000256" key="4">
    <source>
        <dbReference type="ARBA" id="ARBA00022840"/>
    </source>
</evidence>
<sequence length="304" mass="34044">MAEPVAKIRHLTKRIRNKDIVKDLNFDINRGEILGFLGPNGAGKTTTMRMMVGLMSITDGDIQINGHSVKKDKESALKQVGGIIENPEMYKFLSGYDNLTHFQSMMGPVDKQRIQEVTHLVGLEKAIKNKVKTYSLGMRQRLGIAQALLNSPDLLILDEPTNGLDPSGIREIRDYLRRLSREENIAIFVSSHLLSEMELLCDRIIIIQNGVITDTENVHQDNDGNETLSIALHVTPLDRAIDLLEELNIAVKVEGNQLLINIGYSQIPKLNKELVKNQLDVYSIEPLKQSLEERFLAKTGGGQL</sequence>
<dbReference type="InterPro" id="IPR027417">
    <property type="entry name" value="P-loop_NTPase"/>
</dbReference>
<reference evidence="7" key="1">
    <citation type="journal article" date="2019" name="Int. J. Syst. Evol. Microbiol.">
        <title>The Global Catalogue of Microorganisms (GCM) 10K type strain sequencing project: providing services to taxonomists for standard genome sequencing and annotation.</title>
        <authorList>
            <consortium name="The Broad Institute Genomics Platform"/>
            <consortium name="The Broad Institute Genome Sequencing Center for Infectious Disease"/>
            <person name="Wu L."/>
            <person name="Ma J."/>
        </authorList>
    </citation>
    <scope>NUCLEOTIDE SEQUENCE [LARGE SCALE GENOMIC DNA]</scope>
    <source>
        <strain evidence="7">CGMCC 1.16305</strain>
    </source>
</reference>
<dbReference type="InterPro" id="IPR017871">
    <property type="entry name" value="ABC_transporter-like_CS"/>
</dbReference>
<dbReference type="SUPFAM" id="SSF52540">
    <property type="entry name" value="P-loop containing nucleoside triphosphate hydrolases"/>
    <property type="match status" value="1"/>
</dbReference>
<evidence type="ECO:0000256" key="2">
    <source>
        <dbReference type="ARBA" id="ARBA00022448"/>
    </source>
</evidence>
<dbReference type="PANTHER" id="PTHR43335:SF4">
    <property type="entry name" value="ABC TRANSPORTER, ATP-BINDING PROTEIN"/>
    <property type="match status" value="1"/>
</dbReference>
<comment type="similarity">
    <text evidence="1">Belongs to the ABC transporter superfamily.</text>
</comment>
<dbReference type="InterPro" id="IPR003439">
    <property type="entry name" value="ABC_transporter-like_ATP-bd"/>
</dbReference>
<name>A0ABW2Q138_9BACL</name>
<dbReference type="SMART" id="SM00382">
    <property type="entry name" value="AAA"/>
    <property type="match status" value="1"/>
</dbReference>
<dbReference type="GO" id="GO:0005524">
    <property type="term" value="F:ATP binding"/>
    <property type="evidence" value="ECO:0007669"/>
    <property type="project" value="UniProtKB-KW"/>
</dbReference>
<evidence type="ECO:0000313" key="7">
    <source>
        <dbReference type="Proteomes" id="UP001596505"/>
    </source>
</evidence>
<dbReference type="PROSITE" id="PS50893">
    <property type="entry name" value="ABC_TRANSPORTER_2"/>
    <property type="match status" value="1"/>
</dbReference>
<dbReference type="InterPro" id="IPR003593">
    <property type="entry name" value="AAA+_ATPase"/>
</dbReference>
<dbReference type="Pfam" id="PF00005">
    <property type="entry name" value="ABC_tran"/>
    <property type="match status" value="1"/>
</dbReference>
<dbReference type="PROSITE" id="PS00211">
    <property type="entry name" value="ABC_TRANSPORTER_1"/>
    <property type="match status" value="1"/>
</dbReference>
<dbReference type="EMBL" id="JBHTCO010000044">
    <property type="protein sequence ID" value="MFC7395312.1"/>
    <property type="molecule type" value="Genomic_DNA"/>
</dbReference>
<dbReference type="Proteomes" id="UP001596505">
    <property type="component" value="Unassembled WGS sequence"/>
</dbReference>
<dbReference type="RefSeq" id="WP_380969732.1">
    <property type="nucleotide sequence ID" value="NZ_JBHTCO010000044.1"/>
</dbReference>